<dbReference type="EMBL" id="LAZR01006115">
    <property type="protein sequence ID" value="KKM94630.1"/>
    <property type="molecule type" value="Genomic_DNA"/>
</dbReference>
<proteinExistence type="predicted"/>
<reference evidence="1" key="1">
    <citation type="journal article" date="2015" name="Nature">
        <title>Complex archaea that bridge the gap between prokaryotes and eukaryotes.</title>
        <authorList>
            <person name="Spang A."/>
            <person name="Saw J.H."/>
            <person name="Jorgensen S.L."/>
            <person name="Zaremba-Niedzwiedzka K."/>
            <person name="Martijn J."/>
            <person name="Lind A.E."/>
            <person name="van Eijk R."/>
            <person name="Schleper C."/>
            <person name="Guy L."/>
            <person name="Ettema T.J."/>
        </authorList>
    </citation>
    <scope>NUCLEOTIDE SEQUENCE</scope>
</reference>
<comment type="caution">
    <text evidence="1">The sequence shown here is derived from an EMBL/GenBank/DDBJ whole genome shotgun (WGS) entry which is preliminary data.</text>
</comment>
<dbReference type="AlphaFoldDB" id="A0A0F9P0L4"/>
<name>A0A0F9P0L4_9ZZZZ</name>
<protein>
    <submittedName>
        <fullName evidence="1">Uncharacterized protein</fullName>
    </submittedName>
</protein>
<sequence length="151" mass="15734">MSRRYAGFGAVATTTGTPETLLNLISATTIRPHLYDIILGSDATADQAYSIEVERTTAVGTEGSGFTPTLLDPDSPVSLSDVGVGTYASEPTYTASSTLLGFGLNQRGTFRWVAAPGGELIAPATANAGLGIKAESSTANFNVDVTFHWEE</sequence>
<gene>
    <name evidence="1" type="ORF">LCGC14_1196440</name>
</gene>
<evidence type="ECO:0000313" key="1">
    <source>
        <dbReference type="EMBL" id="KKM94630.1"/>
    </source>
</evidence>
<organism evidence="1">
    <name type="scientific">marine sediment metagenome</name>
    <dbReference type="NCBI Taxonomy" id="412755"/>
    <lineage>
        <taxon>unclassified sequences</taxon>
        <taxon>metagenomes</taxon>
        <taxon>ecological metagenomes</taxon>
    </lineage>
</organism>
<accession>A0A0F9P0L4</accession>